<organism evidence="2 3">
    <name type="scientific">Pyxidicoccus parkwayensis</name>
    <dbReference type="NCBI Taxonomy" id="2813578"/>
    <lineage>
        <taxon>Bacteria</taxon>
        <taxon>Pseudomonadati</taxon>
        <taxon>Myxococcota</taxon>
        <taxon>Myxococcia</taxon>
        <taxon>Myxococcales</taxon>
        <taxon>Cystobacterineae</taxon>
        <taxon>Myxococcaceae</taxon>
        <taxon>Pyxidicoccus</taxon>
    </lineage>
</organism>
<keyword evidence="3" id="KW-1185">Reference proteome</keyword>
<feature type="region of interest" description="Disordered" evidence="1">
    <location>
        <begin position="195"/>
        <end position="221"/>
    </location>
</feature>
<gene>
    <name evidence="2" type="ORF">JY651_34185</name>
</gene>
<accession>A0ABX7NN41</accession>
<dbReference type="CDD" id="cd10451">
    <property type="entry name" value="GIY-YIG_LuxR_like"/>
    <property type="match status" value="1"/>
</dbReference>
<evidence type="ECO:0000256" key="1">
    <source>
        <dbReference type="SAM" id="MobiDB-lite"/>
    </source>
</evidence>
<evidence type="ECO:0000313" key="2">
    <source>
        <dbReference type="EMBL" id="QSQ20282.1"/>
    </source>
</evidence>
<dbReference type="EMBL" id="CP071090">
    <property type="protein sequence ID" value="QSQ20282.1"/>
    <property type="molecule type" value="Genomic_DNA"/>
</dbReference>
<sequence length="336" mass="36652">MRAGYEGLVLRTGTAQPLPLHECKVRASLLLKELGSPDASLASRAAERLRALPVFARLSLAELLARRDSVQRKHALAVIALEQGFASWSELKAAREASPPPAVDFEALLSRVGGLFLNRWFTTYEDALASLRSQGGYLFPFRQQFFVCEASLLTALGVDVSDADWALAGPDWMEPLDAAAHARLEQKLARLAAPRSSPLPTRKAAMSTEDVSPPTGSRAQRAEVRRAYKEKPPPMGVFAVRNKANGKVLVGASLNVQGALNRIQFELSTGMDRIPGLLADWKLHGPANFTFEVLDVLEPPEEPGVDLKEELKVLEALWLDRLKPYGDAGYNGPPPT</sequence>
<dbReference type="SUPFAM" id="SSF82771">
    <property type="entry name" value="GIY-YIG endonuclease"/>
    <property type="match status" value="1"/>
</dbReference>
<dbReference type="InterPro" id="IPR035901">
    <property type="entry name" value="GIY-YIG_endonuc_sf"/>
</dbReference>
<reference evidence="2 3" key="1">
    <citation type="submission" date="2021-02" db="EMBL/GenBank/DDBJ databases">
        <title>De Novo genome assembly of isolated myxobacteria.</title>
        <authorList>
            <person name="Stevens D.C."/>
        </authorList>
    </citation>
    <scope>NUCLEOTIDE SEQUENCE [LARGE SCALE GENOMIC DNA]</scope>
    <source>
        <strain evidence="3">SCPEA02</strain>
    </source>
</reference>
<protein>
    <submittedName>
        <fullName evidence="2">GIY-YIG nuclease family protein</fullName>
    </submittedName>
</protein>
<evidence type="ECO:0000313" key="3">
    <source>
        <dbReference type="Proteomes" id="UP000662747"/>
    </source>
</evidence>
<dbReference type="Proteomes" id="UP000662747">
    <property type="component" value="Chromosome"/>
</dbReference>
<dbReference type="Gene3D" id="3.40.1440.10">
    <property type="entry name" value="GIY-YIG endonuclease"/>
    <property type="match status" value="1"/>
</dbReference>
<proteinExistence type="predicted"/>
<name>A0ABX7NN41_9BACT</name>